<keyword evidence="3" id="KW-1185">Reference proteome</keyword>
<reference evidence="2 3" key="1">
    <citation type="submission" date="2023-01" db="EMBL/GenBank/DDBJ databases">
        <title>Analysis of 21 Apiospora genomes using comparative genomics revels a genus with tremendous synthesis potential of carbohydrate active enzymes and secondary metabolites.</title>
        <authorList>
            <person name="Sorensen T."/>
        </authorList>
    </citation>
    <scope>NUCLEOTIDE SEQUENCE [LARGE SCALE GENOMIC DNA]</scope>
    <source>
        <strain evidence="2 3">CBS 83171</strain>
    </source>
</reference>
<evidence type="ECO:0000313" key="3">
    <source>
        <dbReference type="Proteomes" id="UP001446871"/>
    </source>
</evidence>
<proteinExistence type="predicted"/>
<dbReference type="EMBL" id="JAQQWM010000002">
    <property type="protein sequence ID" value="KAK8076827.1"/>
    <property type="molecule type" value="Genomic_DNA"/>
</dbReference>
<name>A0ABR1W041_9PEZI</name>
<accession>A0ABR1W041</accession>
<organism evidence="2 3">
    <name type="scientific">Apiospora saccharicola</name>
    <dbReference type="NCBI Taxonomy" id="335842"/>
    <lineage>
        <taxon>Eukaryota</taxon>
        <taxon>Fungi</taxon>
        <taxon>Dikarya</taxon>
        <taxon>Ascomycota</taxon>
        <taxon>Pezizomycotina</taxon>
        <taxon>Sordariomycetes</taxon>
        <taxon>Xylariomycetidae</taxon>
        <taxon>Amphisphaeriales</taxon>
        <taxon>Apiosporaceae</taxon>
        <taxon>Apiospora</taxon>
    </lineage>
</organism>
<feature type="region of interest" description="Disordered" evidence="1">
    <location>
        <begin position="201"/>
        <end position="236"/>
    </location>
</feature>
<evidence type="ECO:0000256" key="1">
    <source>
        <dbReference type="SAM" id="MobiDB-lite"/>
    </source>
</evidence>
<protein>
    <submittedName>
        <fullName evidence="2">Uncharacterized protein</fullName>
    </submittedName>
</protein>
<comment type="caution">
    <text evidence="2">The sequence shown here is derived from an EMBL/GenBank/DDBJ whole genome shotgun (WGS) entry which is preliminary data.</text>
</comment>
<sequence length="236" mass="26969">MLRNILEKLKRTLRQGITQTQRGTSKQRIKIFREIGMDNFKQGKRLADDPFVSERPKRRRKKTGAAAAPVAEHEAGTSISDEVLEELFEFVSEGTEHLCMRMTSQWRKYLKDIDVLKNALSLEVCDIMKLMSIPQHTTFVANHLTQLAVLERAIYCSFGLRKMVPMPLLTKFSPRIRYNFLDPTPASDLEDKMGKADEVLQTRSTNPSDIIGELTEEEEEGTTRAPMIDVLDRVKG</sequence>
<gene>
    <name evidence="2" type="ORF">PG996_002997</name>
</gene>
<evidence type="ECO:0000313" key="2">
    <source>
        <dbReference type="EMBL" id="KAK8076827.1"/>
    </source>
</evidence>
<dbReference type="Proteomes" id="UP001446871">
    <property type="component" value="Unassembled WGS sequence"/>
</dbReference>